<dbReference type="PANTHER" id="PTHR12080:SF55">
    <property type="entry name" value="LYMPHOCYTE FUNCTION-ASSOCIATED ANTIGEN 3"/>
    <property type="match status" value="1"/>
</dbReference>
<reference evidence="6" key="1">
    <citation type="submission" date="2025-08" db="UniProtKB">
        <authorList>
            <consortium name="Ensembl"/>
        </authorList>
    </citation>
    <scope>IDENTIFICATION</scope>
</reference>
<dbReference type="Proteomes" id="UP000694413">
    <property type="component" value="Unassembled WGS sequence"/>
</dbReference>
<keyword evidence="3" id="KW-0472">Membrane</keyword>
<dbReference type="InterPro" id="IPR013106">
    <property type="entry name" value="Ig_V-set"/>
</dbReference>
<evidence type="ECO:0000256" key="2">
    <source>
        <dbReference type="ARBA" id="ARBA00022729"/>
    </source>
</evidence>
<protein>
    <recommendedName>
        <fullName evidence="5">Immunoglobulin V-set domain-containing protein</fullName>
    </recommendedName>
</protein>
<dbReference type="AlphaFoldDB" id="A0A8D2M357"/>
<dbReference type="InterPro" id="IPR015631">
    <property type="entry name" value="CD2/SLAM_rcpt"/>
</dbReference>
<evidence type="ECO:0000256" key="1">
    <source>
        <dbReference type="ARBA" id="ARBA00004370"/>
    </source>
</evidence>
<evidence type="ECO:0000313" key="6">
    <source>
        <dbReference type="Ensembl" id="ENSZALP00000001263.1"/>
    </source>
</evidence>
<keyword evidence="7" id="KW-1185">Reference proteome</keyword>
<evidence type="ECO:0000313" key="7">
    <source>
        <dbReference type="Proteomes" id="UP000694413"/>
    </source>
</evidence>
<dbReference type="SUPFAM" id="SSF48726">
    <property type="entry name" value="Immunoglobulin"/>
    <property type="match status" value="1"/>
</dbReference>
<evidence type="ECO:0000256" key="4">
    <source>
        <dbReference type="ARBA" id="ARBA00023180"/>
    </source>
</evidence>
<dbReference type="Gene3D" id="2.60.40.10">
    <property type="entry name" value="Immunoglobulins"/>
    <property type="match status" value="1"/>
</dbReference>
<sequence length="132" mass="14695">MGGSTRAAPWGWICVHCWDPGASDPTEVIGVLGKSVTFHTPNTDANPALWFFGDKPIVTVAFEDPPQPIFYKDKFKTRFAVSERGRALKISQLRMEDAGTYSVTINGKRSNFTLQVFSRFWVSAVRAVLGRL</sequence>
<feature type="domain" description="Immunoglobulin V-set" evidence="5">
    <location>
        <begin position="24"/>
        <end position="109"/>
    </location>
</feature>
<accession>A0A8D2M357</accession>
<keyword evidence="2" id="KW-0732">Signal</keyword>
<reference evidence="6" key="2">
    <citation type="submission" date="2025-09" db="UniProtKB">
        <authorList>
            <consortium name="Ensembl"/>
        </authorList>
    </citation>
    <scope>IDENTIFICATION</scope>
</reference>
<dbReference type="PANTHER" id="PTHR12080">
    <property type="entry name" value="SIGNALING LYMPHOCYTIC ACTIVATION MOLECULE"/>
    <property type="match status" value="1"/>
</dbReference>
<comment type="subcellular location">
    <subcellularLocation>
        <location evidence="1">Membrane</location>
    </subcellularLocation>
</comment>
<dbReference type="GO" id="GO:0016020">
    <property type="term" value="C:membrane"/>
    <property type="evidence" value="ECO:0007669"/>
    <property type="project" value="UniProtKB-SubCell"/>
</dbReference>
<evidence type="ECO:0000259" key="5">
    <source>
        <dbReference type="Pfam" id="PF07686"/>
    </source>
</evidence>
<dbReference type="Ensembl" id="ENSZALT00000002313.1">
    <property type="protein sequence ID" value="ENSZALP00000001263.1"/>
    <property type="gene ID" value="ENSZALG00000001500.1"/>
</dbReference>
<name>A0A8D2M357_ZONAL</name>
<evidence type="ECO:0000256" key="3">
    <source>
        <dbReference type="ARBA" id="ARBA00023136"/>
    </source>
</evidence>
<dbReference type="Pfam" id="PF07686">
    <property type="entry name" value="V-set"/>
    <property type="match status" value="1"/>
</dbReference>
<proteinExistence type="predicted"/>
<dbReference type="InterPro" id="IPR036179">
    <property type="entry name" value="Ig-like_dom_sf"/>
</dbReference>
<dbReference type="InterPro" id="IPR013783">
    <property type="entry name" value="Ig-like_fold"/>
</dbReference>
<keyword evidence="4" id="KW-0325">Glycoprotein</keyword>
<organism evidence="6 7">
    <name type="scientific">Zonotrichia albicollis</name>
    <name type="common">White-throated sparrow</name>
    <name type="synonym">Fringilla albicollis</name>
    <dbReference type="NCBI Taxonomy" id="44394"/>
    <lineage>
        <taxon>Eukaryota</taxon>
        <taxon>Metazoa</taxon>
        <taxon>Chordata</taxon>
        <taxon>Craniata</taxon>
        <taxon>Vertebrata</taxon>
        <taxon>Euteleostomi</taxon>
        <taxon>Archelosauria</taxon>
        <taxon>Archosauria</taxon>
        <taxon>Dinosauria</taxon>
        <taxon>Saurischia</taxon>
        <taxon>Theropoda</taxon>
        <taxon>Coelurosauria</taxon>
        <taxon>Aves</taxon>
        <taxon>Neognathae</taxon>
        <taxon>Neoaves</taxon>
        <taxon>Telluraves</taxon>
        <taxon>Australaves</taxon>
        <taxon>Passeriformes</taxon>
        <taxon>Passerellidae</taxon>
        <taxon>Zonotrichia</taxon>
    </lineage>
</organism>